<dbReference type="GO" id="GO:0043200">
    <property type="term" value="P:response to amino acid"/>
    <property type="evidence" value="ECO:0007669"/>
    <property type="project" value="TreeGrafter"/>
</dbReference>
<accession>A0A3B0RDL9</accession>
<dbReference type="Pfam" id="PF01037">
    <property type="entry name" value="AsnC_trans_reg"/>
    <property type="match status" value="1"/>
</dbReference>
<dbReference type="InterPro" id="IPR019888">
    <property type="entry name" value="Tscrpt_reg_AsnC-like"/>
</dbReference>
<sequence length="166" mass="19177">MIYYKGMDRILDKPDWRILDAVQKDGKISLAELSDRVGLSKTPCQIRLRRLEEEGYITGYHARLDMRKIRKNYVVFIQVKLEATSRRHLEQFNAAVRKMDAVQSCHMMAGGFDYLLKVRCRNMEEYRVILTDSINRLPGVYQTTTFPVMEEVKRASGVDLADLGAG</sequence>
<dbReference type="AlphaFoldDB" id="A0A3B0RDL9"/>
<feature type="domain" description="HTH asnC-type" evidence="5">
    <location>
        <begin position="11"/>
        <end position="74"/>
    </location>
</feature>
<dbReference type="InterPro" id="IPR036388">
    <property type="entry name" value="WH-like_DNA-bd_sf"/>
</dbReference>
<evidence type="ECO:0000259" key="5">
    <source>
        <dbReference type="PROSITE" id="PS50956"/>
    </source>
</evidence>
<dbReference type="SUPFAM" id="SSF54909">
    <property type="entry name" value="Dimeric alpha+beta barrel"/>
    <property type="match status" value="1"/>
</dbReference>
<evidence type="ECO:0000256" key="4">
    <source>
        <dbReference type="ARBA" id="ARBA00023163"/>
    </source>
</evidence>
<keyword evidence="3" id="KW-0010">Activator</keyword>
<dbReference type="PANTHER" id="PTHR30154:SF0">
    <property type="entry name" value="LEUCINE-RESPONSIVE REGULATORY PROTEIN"/>
    <property type="match status" value="1"/>
</dbReference>
<dbReference type="PANTHER" id="PTHR30154">
    <property type="entry name" value="LEUCINE-RESPONSIVE REGULATORY PROTEIN"/>
    <property type="match status" value="1"/>
</dbReference>
<dbReference type="Gene3D" id="3.30.70.920">
    <property type="match status" value="1"/>
</dbReference>
<dbReference type="GO" id="GO:0005829">
    <property type="term" value="C:cytosol"/>
    <property type="evidence" value="ECO:0007669"/>
    <property type="project" value="TreeGrafter"/>
</dbReference>
<dbReference type="InterPro" id="IPR019887">
    <property type="entry name" value="Tscrpt_reg_AsnC/Lrp_C"/>
</dbReference>
<dbReference type="PRINTS" id="PR00033">
    <property type="entry name" value="HTHASNC"/>
</dbReference>
<evidence type="ECO:0000256" key="2">
    <source>
        <dbReference type="ARBA" id="ARBA00023125"/>
    </source>
</evidence>
<reference evidence="6" key="1">
    <citation type="submission" date="2018-06" db="EMBL/GenBank/DDBJ databases">
        <authorList>
            <person name="Zhirakovskaya E."/>
        </authorList>
    </citation>
    <scope>NUCLEOTIDE SEQUENCE</scope>
</reference>
<dbReference type="PROSITE" id="PS50956">
    <property type="entry name" value="HTH_ASNC_2"/>
    <property type="match status" value="1"/>
</dbReference>
<dbReference type="InterPro" id="IPR019885">
    <property type="entry name" value="Tscrpt_reg_HTH_AsnC-type_CS"/>
</dbReference>
<keyword evidence="1" id="KW-0805">Transcription regulation</keyword>
<proteinExistence type="predicted"/>
<dbReference type="InterPro" id="IPR011008">
    <property type="entry name" value="Dimeric_a/b-barrel"/>
</dbReference>
<dbReference type="SMART" id="SM00344">
    <property type="entry name" value="HTH_ASNC"/>
    <property type="match status" value="1"/>
</dbReference>
<dbReference type="Gene3D" id="1.10.10.10">
    <property type="entry name" value="Winged helix-like DNA-binding domain superfamily/Winged helix DNA-binding domain"/>
    <property type="match status" value="1"/>
</dbReference>
<dbReference type="EMBL" id="UOEF01000094">
    <property type="protein sequence ID" value="VAV90079.1"/>
    <property type="molecule type" value="Genomic_DNA"/>
</dbReference>
<dbReference type="InterPro" id="IPR036390">
    <property type="entry name" value="WH_DNA-bd_sf"/>
</dbReference>
<dbReference type="SUPFAM" id="SSF46785">
    <property type="entry name" value="Winged helix' DNA-binding domain"/>
    <property type="match status" value="1"/>
</dbReference>
<protein>
    <submittedName>
        <fullName evidence="6">PutR, transcriptional activator of PutA and PutP</fullName>
    </submittedName>
</protein>
<dbReference type="GO" id="GO:0043565">
    <property type="term" value="F:sequence-specific DNA binding"/>
    <property type="evidence" value="ECO:0007669"/>
    <property type="project" value="InterPro"/>
</dbReference>
<dbReference type="Pfam" id="PF13412">
    <property type="entry name" value="HTH_24"/>
    <property type="match status" value="1"/>
</dbReference>
<dbReference type="InterPro" id="IPR011991">
    <property type="entry name" value="ArsR-like_HTH"/>
</dbReference>
<keyword evidence="2" id="KW-0238">DNA-binding</keyword>
<keyword evidence="4" id="KW-0804">Transcription</keyword>
<dbReference type="InterPro" id="IPR000485">
    <property type="entry name" value="AsnC-type_HTH_dom"/>
</dbReference>
<evidence type="ECO:0000256" key="3">
    <source>
        <dbReference type="ARBA" id="ARBA00023159"/>
    </source>
</evidence>
<name>A0A3B0RDL9_9ZZZZ</name>
<evidence type="ECO:0000256" key="1">
    <source>
        <dbReference type="ARBA" id="ARBA00023015"/>
    </source>
</evidence>
<dbReference type="CDD" id="cd00090">
    <property type="entry name" value="HTH_ARSR"/>
    <property type="match status" value="1"/>
</dbReference>
<gene>
    <name evidence="6" type="ORF">MNBD_ALPHA04-1593</name>
</gene>
<evidence type="ECO:0000313" key="6">
    <source>
        <dbReference type="EMBL" id="VAV90079.1"/>
    </source>
</evidence>
<dbReference type="PROSITE" id="PS00519">
    <property type="entry name" value="HTH_ASNC_1"/>
    <property type="match status" value="1"/>
</dbReference>
<organism evidence="6">
    <name type="scientific">hydrothermal vent metagenome</name>
    <dbReference type="NCBI Taxonomy" id="652676"/>
    <lineage>
        <taxon>unclassified sequences</taxon>
        <taxon>metagenomes</taxon>
        <taxon>ecological metagenomes</taxon>
    </lineage>
</organism>